<dbReference type="PANTHER" id="PTHR43792:SF1">
    <property type="entry name" value="N-ACETYLTRANSFERASE DOMAIN-CONTAINING PROTEIN"/>
    <property type="match status" value="1"/>
</dbReference>
<dbReference type="Gene3D" id="3.40.630.30">
    <property type="match status" value="1"/>
</dbReference>
<accession>A0A644YH58</accession>
<dbReference type="SUPFAM" id="SSF55729">
    <property type="entry name" value="Acyl-CoA N-acyltransferases (Nat)"/>
    <property type="match status" value="1"/>
</dbReference>
<organism evidence="2">
    <name type="scientific">bioreactor metagenome</name>
    <dbReference type="NCBI Taxonomy" id="1076179"/>
    <lineage>
        <taxon>unclassified sequences</taxon>
        <taxon>metagenomes</taxon>
        <taxon>ecological metagenomes</taxon>
    </lineage>
</organism>
<name>A0A644YH58_9ZZZZ</name>
<protein>
    <recommendedName>
        <fullName evidence="1">N-acetyltransferase domain-containing protein</fullName>
    </recommendedName>
</protein>
<comment type="caution">
    <text evidence="2">The sequence shown here is derived from an EMBL/GenBank/DDBJ whole genome shotgun (WGS) entry which is preliminary data.</text>
</comment>
<dbReference type="InterPro" id="IPR051531">
    <property type="entry name" value="N-acetyltransferase"/>
</dbReference>
<dbReference type="PROSITE" id="PS51186">
    <property type="entry name" value="GNAT"/>
    <property type="match status" value="1"/>
</dbReference>
<dbReference type="Pfam" id="PF13302">
    <property type="entry name" value="Acetyltransf_3"/>
    <property type="match status" value="1"/>
</dbReference>
<dbReference type="InterPro" id="IPR016181">
    <property type="entry name" value="Acyl_CoA_acyltransferase"/>
</dbReference>
<dbReference type="GO" id="GO:0016747">
    <property type="term" value="F:acyltransferase activity, transferring groups other than amino-acyl groups"/>
    <property type="evidence" value="ECO:0007669"/>
    <property type="project" value="InterPro"/>
</dbReference>
<proteinExistence type="predicted"/>
<dbReference type="InterPro" id="IPR000182">
    <property type="entry name" value="GNAT_dom"/>
</dbReference>
<dbReference type="EMBL" id="VSSQ01005125">
    <property type="protein sequence ID" value="MPM27952.1"/>
    <property type="molecule type" value="Genomic_DNA"/>
</dbReference>
<dbReference type="AlphaFoldDB" id="A0A644YH58"/>
<reference evidence="2" key="1">
    <citation type="submission" date="2019-08" db="EMBL/GenBank/DDBJ databases">
        <authorList>
            <person name="Kucharzyk K."/>
            <person name="Murdoch R.W."/>
            <person name="Higgins S."/>
            <person name="Loffler F."/>
        </authorList>
    </citation>
    <scope>NUCLEOTIDE SEQUENCE</scope>
</reference>
<feature type="domain" description="N-acetyltransferase" evidence="1">
    <location>
        <begin position="7"/>
        <end position="154"/>
    </location>
</feature>
<sequence length="176" mass="21112">MIETQRLFIRRFTPEDWKDLNDYLSDPKVVFYEPYDVFTEDECRNEAIKRSKDDAFWAVCLKDSKKLIGNIYLSKQDFNTWELGYVFNLKYQGNGYATESGRAIINYAIQKYNARRIIAMCNPDNERSWKLLERLNMRREGHLKQNIYFKTDGNNQPIWQDTYEYGILSSEWCTFS</sequence>
<evidence type="ECO:0000313" key="2">
    <source>
        <dbReference type="EMBL" id="MPM27952.1"/>
    </source>
</evidence>
<gene>
    <name evidence="2" type="ORF">SDC9_74469</name>
</gene>
<evidence type="ECO:0000259" key="1">
    <source>
        <dbReference type="PROSITE" id="PS51186"/>
    </source>
</evidence>
<dbReference type="PANTHER" id="PTHR43792">
    <property type="entry name" value="GNAT FAMILY, PUTATIVE (AFU_ORTHOLOGUE AFUA_3G00765)-RELATED-RELATED"/>
    <property type="match status" value="1"/>
</dbReference>